<dbReference type="PRINTS" id="PR00038">
    <property type="entry name" value="HTHLUXR"/>
</dbReference>
<dbReference type="PANTHER" id="PTHR43214">
    <property type="entry name" value="TWO-COMPONENT RESPONSE REGULATOR"/>
    <property type="match status" value="1"/>
</dbReference>
<feature type="modified residue" description="4-aspartylphosphate" evidence="2">
    <location>
        <position position="75"/>
    </location>
</feature>
<evidence type="ECO:0000313" key="6">
    <source>
        <dbReference type="Proteomes" id="UP000773064"/>
    </source>
</evidence>
<name>A0ABS5UPW4_9BIFI</name>
<dbReference type="InterPro" id="IPR001789">
    <property type="entry name" value="Sig_transdc_resp-reg_receiver"/>
</dbReference>
<feature type="domain" description="Response regulatory" evidence="4">
    <location>
        <begin position="18"/>
        <end position="140"/>
    </location>
</feature>
<dbReference type="SMART" id="SM00448">
    <property type="entry name" value="REC"/>
    <property type="match status" value="1"/>
</dbReference>
<keyword evidence="6" id="KW-1185">Reference proteome</keyword>
<proteinExistence type="predicted"/>
<comment type="caution">
    <text evidence="5">The sequence shown here is derived from an EMBL/GenBank/DDBJ whole genome shotgun (WGS) entry which is preliminary data.</text>
</comment>
<keyword evidence="2" id="KW-0597">Phosphoprotein</keyword>
<dbReference type="SMART" id="SM00421">
    <property type="entry name" value="HTH_LUXR"/>
    <property type="match status" value="1"/>
</dbReference>
<dbReference type="Gene3D" id="1.10.10.10">
    <property type="entry name" value="Winged helix-like DNA-binding domain superfamily/Winged helix DNA-binding domain"/>
    <property type="match status" value="1"/>
</dbReference>
<evidence type="ECO:0000256" key="1">
    <source>
        <dbReference type="ARBA" id="ARBA00023125"/>
    </source>
</evidence>
<dbReference type="PROSITE" id="PS50110">
    <property type="entry name" value="RESPONSE_REGULATORY"/>
    <property type="match status" value="1"/>
</dbReference>
<protein>
    <submittedName>
        <fullName evidence="5">Response regulator transcription factor</fullName>
    </submittedName>
</protein>
<feature type="domain" description="HTH luxR-type" evidence="3">
    <location>
        <begin position="161"/>
        <end position="227"/>
    </location>
</feature>
<keyword evidence="1" id="KW-0238">DNA-binding</keyword>
<dbReference type="InterPro" id="IPR039420">
    <property type="entry name" value="WalR-like"/>
</dbReference>
<dbReference type="CDD" id="cd06170">
    <property type="entry name" value="LuxR_C_like"/>
    <property type="match status" value="1"/>
</dbReference>
<dbReference type="SUPFAM" id="SSF52172">
    <property type="entry name" value="CheY-like"/>
    <property type="match status" value="1"/>
</dbReference>
<dbReference type="Gene3D" id="3.40.50.2300">
    <property type="match status" value="1"/>
</dbReference>
<gene>
    <name evidence="5" type="ORF">JS528_06375</name>
</gene>
<evidence type="ECO:0000313" key="5">
    <source>
        <dbReference type="EMBL" id="MBT1172986.1"/>
    </source>
</evidence>
<organism evidence="5 6">
    <name type="scientific">Bifidobacterium santillanense</name>
    <dbReference type="NCBI Taxonomy" id="2809028"/>
    <lineage>
        <taxon>Bacteria</taxon>
        <taxon>Bacillati</taxon>
        <taxon>Actinomycetota</taxon>
        <taxon>Actinomycetes</taxon>
        <taxon>Bifidobacteriales</taxon>
        <taxon>Bifidobacteriaceae</taxon>
        <taxon>Bifidobacterium</taxon>
    </lineage>
</organism>
<dbReference type="Pfam" id="PF00196">
    <property type="entry name" value="GerE"/>
    <property type="match status" value="1"/>
</dbReference>
<dbReference type="EMBL" id="JAFEJS010000005">
    <property type="protein sequence ID" value="MBT1172986.1"/>
    <property type="molecule type" value="Genomic_DNA"/>
</dbReference>
<dbReference type="PROSITE" id="PS50043">
    <property type="entry name" value="HTH_LUXR_2"/>
    <property type="match status" value="1"/>
</dbReference>
<reference evidence="5 6" key="1">
    <citation type="journal article" date="2021" name="Environ. Microbiol.">
        <title>Genetic insights into the dark matter of the mammalian gut microbiota through targeted genome reconstruction.</title>
        <authorList>
            <person name="Lugli G.A."/>
            <person name="Alessandri G."/>
            <person name="Milani C."/>
            <person name="Viappiani A."/>
            <person name="Fontana F."/>
            <person name="Tarracchini C."/>
            <person name="Mancabelli L."/>
            <person name="Argentini C."/>
            <person name="Ruiz L."/>
            <person name="Margolles A."/>
            <person name="van Sinderen D."/>
            <person name="Turroni F."/>
            <person name="Ventura M."/>
        </authorList>
    </citation>
    <scope>NUCLEOTIDE SEQUENCE [LARGE SCALE GENOMIC DNA]</scope>
    <source>
        <strain evidence="5 6">MA2</strain>
    </source>
</reference>
<dbReference type="InterPro" id="IPR011006">
    <property type="entry name" value="CheY-like_superfamily"/>
</dbReference>
<sequence>MSFRGKRVLHRDAVREKRIAIVDNDILSLRCLTSVVGRIDGVSVYWMERSGQAAFDHFRRNMSSIDAVPDILLVDMSMRGMSGIDLCEAVRYENGEVILLGITSYDPASYKEEGIRAGMQGIVAKECIAEMSDYVRLLSSKFVLDDVFESPVDAHRRMVHGGKPFILLLSEREREIMEMSVRGYSAEQVAGALNISESAVKTYVARIVSKFGVANKREAIALWARKVGI</sequence>
<dbReference type="Proteomes" id="UP000773064">
    <property type="component" value="Unassembled WGS sequence"/>
</dbReference>
<dbReference type="RefSeq" id="WP_214358248.1">
    <property type="nucleotide sequence ID" value="NZ_JAFEJS010000005.1"/>
</dbReference>
<evidence type="ECO:0000259" key="4">
    <source>
        <dbReference type="PROSITE" id="PS50110"/>
    </source>
</evidence>
<dbReference type="Pfam" id="PF00072">
    <property type="entry name" value="Response_reg"/>
    <property type="match status" value="1"/>
</dbReference>
<accession>A0ABS5UPW4</accession>
<evidence type="ECO:0000259" key="3">
    <source>
        <dbReference type="PROSITE" id="PS50043"/>
    </source>
</evidence>
<evidence type="ECO:0000256" key="2">
    <source>
        <dbReference type="PROSITE-ProRule" id="PRU00169"/>
    </source>
</evidence>
<dbReference type="InterPro" id="IPR000792">
    <property type="entry name" value="Tscrpt_reg_LuxR_C"/>
</dbReference>
<dbReference type="InterPro" id="IPR036388">
    <property type="entry name" value="WH-like_DNA-bd_sf"/>
</dbReference>